<keyword evidence="3" id="KW-1185">Reference proteome</keyword>
<evidence type="ECO:0000313" key="3">
    <source>
        <dbReference type="Proteomes" id="UP000010796"/>
    </source>
</evidence>
<proteinExistence type="predicted"/>
<gene>
    <name evidence="2" type="ordered locus">Echvi_1962</name>
</gene>
<evidence type="ECO:0008006" key="4">
    <source>
        <dbReference type="Google" id="ProtNLM"/>
    </source>
</evidence>
<evidence type="ECO:0000313" key="2">
    <source>
        <dbReference type="EMBL" id="AGA78216.1"/>
    </source>
</evidence>
<feature type="chain" id="PRO_5003942120" description="Lipoprotein" evidence="1">
    <location>
        <begin position="28"/>
        <end position="141"/>
    </location>
</feature>
<dbReference type="KEGG" id="evi:Echvi_1962"/>
<keyword evidence="1" id="KW-0732">Signal</keyword>
<sequence>MKQVNRKMLRLMYLILILCFGNNMGCAQNPNSKDFSFSLNVTKEDTLDLRGFFLLEVDTLNSKIKIKDVKVEGYKVFRGDSLYCEELNRSTTKRCDDEIISYMSRVIEGIKMRSELIDKDILKREGVRYTQFYRVRLTPDI</sequence>
<protein>
    <recommendedName>
        <fullName evidence="4">Lipoprotein</fullName>
    </recommendedName>
</protein>
<dbReference type="AlphaFoldDB" id="L0FZN4"/>
<dbReference type="HOGENOM" id="CLU_1822325_0_0_10"/>
<name>L0FZN4_ECHVK</name>
<dbReference type="RefSeq" id="WP_015265777.1">
    <property type="nucleotide sequence ID" value="NC_019904.1"/>
</dbReference>
<dbReference type="STRING" id="926556.Echvi_1962"/>
<feature type="signal peptide" evidence="1">
    <location>
        <begin position="1"/>
        <end position="27"/>
    </location>
</feature>
<reference evidence="3" key="1">
    <citation type="submission" date="2012-02" db="EMBL/GenBank/DDBJ databases">
        <title>The complete genome of Echinicola vietnamensis DSM 17526.</title>
        <authorList>
            <person name="Lucas S."/>
            <person name="Copeland A."/>
            <person name="Lapidus A."/>
            <person name="Glavina del Rio T."/>
            <person name="Dalin E."/>
            <person name="Tice H."/>
            <person name="Bruce D."/>
            <person name="Goodwin L."/>
            <person name="Pitluck S."/>
            <person name="Peters L."/>
            <person name="Ovchinnikova G."/>
            <person name="Teshima H."/>
            <person name="Kyrpides N."/>
            <person name="Mavromatis K."/>
            <person name="Ivanova N."/>
            <person name="Brettin T."/>
            <person name="Detter J.C."/>
            <person name="Han C."/>
            <person name="Larimer F."/>
            <person name="Land M."/>
            <person name="Hauser L."/>
            <person name="Markowitz V."/>
            <person name="Cheng J.-F."/>
            <person name="Hugenholtz P."/>
            <person name="Woyke T."/>
            <person name="Wu D."/>
            <person name="Brambilla E."/>
            <person name="Klenk H.-P."/>
            <person name="Eisen J.A."/>
        </authorList>
    </citation>
    <scope>NUCLEOTIDE SEQUENCE [LARGE SCALE GENOMIC DNA]</scope>
    <source>
        <strain evidence="3">DSM 17526 / LMG 23754 / KMM 6221</strain>
    </source>
</reference>
<evidence type="ECO:0000256" key="1">
    <source>
        <dbReference type="SAM" id="SignalP"/>
    </source>
</evidence>
<dbReference type="EMBL" id="CP003346">
    <property type="protein sequence ID" value="AGA78216.1"/>
    <property type="molecule type" value="Genomic_DNA"/>
</dbReference>
<accession>L0FZN4</accession>
<organism evidence="2 3">
    <name type="scientific">Echinicola vietnamensis (strain DSM 17526 / LMG 23754 / KMM 6221)</name>
    <dbReference type="NCBI Taxonomy" id="926556"/>
    <lineage>
        <taxon>Bacteria</taxon>
        <taxon>Pseudomonadati</taxon>
        <taxon>Bacteroidota</taxon>
        <taxon>Cytophagia</taxon>
        <taxon>Cytophagales</taxon>
        <taxon>Cyclobacteriaceae</taxon>
        <taxon>Echinicola</taxon>
    </lineage>
</organism>
<dbReference type="Proteomes" id="UP000010796">
    <property type="component" value="Chromosome"/>
</dbReference>